<gene>
    <name evidence="2" type="ORF">PR048_001719</name>
</gene>
<dbReference type="EMBL" id="JARBHB010000001">
    <property type="protein sequence ID" value="KAJ8896375.1"/>
    <property type="molecule type" value="Genomic_DNA"/>
</dbReference>
<evidence type="ECO:0000313" key="2">
    <source>
        <dbReference type="EMBL" id="KAJ8896375.1"/>
    </source>
</evidence>
<comment type="caution">
    <text evidence="2">The sequence shown here is derived from an EMBL/GenBank/DDBJ whole genome shotgun (WGS) entry which is preliminary data.</text>
</comment>
<proteinExistence type="predicted"/>
<keyword evidence="3" id="KW-1185">Reference proteome</keyword>
<feature type="chain" id="PRO_5046892917" evidence="1">
    <location>
        <begin position="25"/>
        <end position="112"/>
    </location>
</feature>
<dbReference type="PANTHER" id="PTHR47326:SF1">
    <property type="entry name" value="HTH PSQ-TYPE DOMAIN-CONTAINING PROTEIN"/>
    <property type="match status" value="1"/>
</dbReference>
<evidence type="ECO:0000256" key="1">
    <source>
        <dbReference type="SAM" id="SignalP"/>
    </source>
</evidence>
<dbReference type="Proteomes" id="UP001159363">
    <property type="component" value="Chromosome 1"/>
</dbReference>
<organism evidence="2 3">
    <name type="scientific">Dryococelus australis</name>
    <dbReference type="NCBI Taxonomy" id="614101"/>
    <lineage>
        <taxon>Eukaryota</taxon>
        <taxon>Metazoa</taxon>
        <taxon>Ecdysozoa</taxon>
        <taxon>Arthropoda</taxon>
        <taxon>Hexapoda</taxon>
        <taxon>Insecta</taxon>
        <taxon>Pterygota</taxon>
        <taxon>Neoptera</taxon>
        <taxon>Polyneoptera</taxon>
        <taxon>Phasmatodea</taxon>
        <taxon>Verophasmatodea</taxon>
        <taxon>Anareolatae</taxon>
        <taxon>Phasmatidae</taxon>
        <taxon>Eurycanthinae</taxon>
        <taxon>Dryococelus</taxon>
    </lineage>
</organism>
<accession>A0ABQ9II50</accession>
<evidence type="ECO:0000313" key="3">
    <source>
        <dbReference type="Proteomes" id="UP001159363"/>
    </source>
</evidence>
<feature type="signal peptide" evidence="1">
    <location>
        <begin position="1"/>
        <end position="24"/>
    </location>
</feature>
<dbReference type="PANTHER" id="PTHR47326">
    <property type="entry name" value="TRANSPOSABLE ELEMENT TC3 TRANSPOSASE-LIKE PROTEIN"/>
    <property type="match status" value="1"/>
</dbReference>
<protein>
    <submittedName>
        <fullName evidence="2">Uncharacterized protein</fullName>
    </submittedName>
</protein>
<sequence>MVFRAVSNGLYISIIWLVTDESSASFGYDGVFNIHNSHVWKEFNPHATFICTHQKRFYINVWAGIVDNSLIGHYLLPRLLNGHHCYTFLADIMPELLEGVPLDTRLFMCVGS</sequence>
<keyword evidence="1" id="KW-0732">Signal</keyword>
<name>A0ABQ9II50_9NEOP</name>
<reference evidence="2 3" key="1">
    <citation type="submission" date="2023-02" db="EMBL/GenBank/DDBJ databases">
        <title>LHISI_Scaffold_Assembly.</title>
        <authorList>
            <person name="Stuart O.P."/>
            <person name="Cleave R."/>
            <person name="Magrath M.J.L."/>
            <person name="Mikheyev A.S."/>
        </authorList>
    </citation>
    <scope>NUCLEOTIDE SEQUENCE [LARGE SCALE GENOMIC DNA]</scope>
    <source>
        <strain evidence="2">Daus_M_001</strain>
        <tissue evidence="2">Leg muscle</tissue>
    </source>
</reference>